<comment type="subunit">
    <text evidence="9">Component of the nuclear pore complex (NPC).</text>
</comment>
<keyword evidence="9" id="KW-0472">Membrane</keyword>
<evidence type="ECO:0000256" key="8">
    <source>
        <dbReference type="ARBA" id="ARBA00023242"/>
    </source>
</evidence>
<proteinExistence type="inferred from homology"/>
<dbReference type="GeneID" id="63912981"/>
<dbReference type="GO" id="GO:0006606">
    <property type="term" value="P:protein import into nucleus"/>
    <property type="evidence" value="ECO:0007669"/>
    <property type="project" value="TreeGrafter"/>
</dbReference>
<evidence type="ECO:0000256" key="6">
    <source>
        <dbReference type="ARBA" id="ARBA00023010"/>
    </source>
</evidence>
<keyword evidence="6 9" id="KW-0811">Translocation</keyword>
<keyword evidence="3 9" id="KW-0813">Transport</keyword>
<keyword evidence="8 9" id="KW-0539">Nucleus</keyword>
<name>A0A074WBS5_AURM1</name>
<dbReference type="InterPro" id="IPR011502">
    <property type="entry name" value="Nucleoporin_Nup85"/>
</dbReference>
<evidence type="ECO:0000313" key="11">
    <source>
        <dbReference type="Proteomes" id="UP000030672"/>
    </source>
</evidence>
<dbReference type="EMBL" id="KL584824">
    <property type="protein sequence ID" value="KEQ67367.1"/>
    <property type="molecule type" value="Genomic_DNA"/>
</dbReference>
<comment type="function">
    <text evidence="9">Functions as a component of the nuclear pore complex (NPC).</text>
</comment>
<dbReference type="AlphaFoldDB" id="A0A074WBS5"/>
<evidence type="ECO:0000256" key="7">
    <source>
        <dbReference type="ARBA" id="ARBA00023132"/>
    </source>
</evidence>
<dbReference type="GO" id="GO:0045893">
    <property type="term" value="P:positive regulation of DNA-templated transcription"/>
    <property type="evidence" value="ECO:0007669"/>
    <property type="project" value="TreeGrafter"/>
</dbReference>
<comment type="subcellular location">
    <subcellularLocation>
        <location evidence="1 9">Nucleus</location>
        <location evidence="1 9">Nuclear pore complex</location>
    </subcellularLocation>
</comment>
<dbReference type="Pfam" id="PF07575">
    <property type="entry name" value="Nucleopor_Nup85"/>
    <property type="match status" value="2"/>
</dbReference>
<dbReference type="STRING" id="1043003.A0A074WBS5"/>
<evidence type="ECO:0000256" key="5">
    <source>
        <dbReference type="ARBA" id="ARBA00022927"/>
    </source>
</evidence>
<dbReference type="HOGENOM" id="CLU_002336_0_0_1"/>
<keyword evidence="4 9" id="KW-0509">mRNA transport</keyword>
<dbReference type="PANTHER" id="PTHR13373">
    <property type="entry name" value="FROUNT PROTEIN-RELATED"/>
    <property type="match status" value="1"/>
</dbReference>
<keyword evidence="7 9" id="KW-0906">Nuclear pore complex</keyword>
<protein>
    <recommendedName>
        <fullName evidence="9">Nuclear pore complex protein Nup85</fullName>
    </recommendedName>
</protein>
<dbReference type="GO" id="GO:0031080">
    <property type="term" value="C:nuclear pore outer ring"/>
    <property type="evidence" value="ECO:0007669"/>
    <property type="project" value="TreeGrafter"/>
</dbReference>
<organism evidence="10 11">
    <name type="scientific">Aureobasidium melanogenum (strain CBS 110374)</name>
    <name type="common">Aureobasidium pullulans var. melanogenum</name>
    <dbReference type="NCBI Taxonomy" id="1043003"/>
    <lineage>
        <taxon>Eukaryota</taxon>
        <taxon>Fungi</taxon>
        <taxon>Dikarya</taxon>
        <taxon>Ascomycota</taxon>
        <taxon>Pezizomycotina</taxon>
        <taxon>Dothideomycetes</taxon>
        <taxon>Dothideomycetidae</taxon>
        <taxon>Dothideales</taxon>
        <taxon>Saccotheciaceae</taxon>
        <taxon>Aureobasidium</taxon>
    </lineage>
</organism>
<comment type="similarity">
    <text evidence="2 9">Belongs to the nucleoporin Nup85 family.</text>
</comment>
<dbReference type="Proteomes" id="UP000030672">
    <property type="component" value="Unassembled WGS sequence"/>
</dbReference>
<evidence type="ECO:0000256" key="4">
    <source>
        <dbReference type="ARBA" id="ARBA00022816"/>
    </source>
</evidence>
<sequence length="899" mass="98958">MLSSPRGLKRSRYGNVMGDSLRQSTGLRIDKDRQTAIPGIARKLATKPASQLSESDDLILRTDSLMAQLDADTKLATTPVIPNRTAQQLGQLWQKNAQIKSQSGSIGPKSNSGLDKANYLAQLALRLHHPFSTSANAPSSYQPSNAYSNLVMSSDHPTSIPRALLDWLNTYHNPFPDDLTDVMRHRPTPVAHDRFWDMVYACTLRGDILNAISLLETADWSQAESAIEDGYDEPGYSGSHLHAVREVVSRCVDLLSTCPAVTENDWDVKGSDWTIFRHRVRRELQDLQDFAEADSRDKDQFPAAPFGRVSMSFSTASRRAESKVPWLIYESLKTLYGQLLGKRDEIMVATQDWLEAVIFLTAWWDGEDDDVISDDFAASRRSMRQSQSMRQVDISPVFAYKKQLLLAFAATTDKPDEEEFYLNTVSPIQVGLACICEDDIQGLIGILRSWSLPVASALVELATVTGWMPSSASNILDAFDQDDLMVLNHGQPTQPELIKRDDVLIQYASVLAKKDSFKSATGKPVQEGWDLACRVLGRLDSFETAKSKISEVLNQITLDSTTRVDKVLAVLNEIGLPDQVREIAERYADDLAASSQDYGSALIYYARAHASQKLRSTIDLLISLCLVQSAAFPPQAIIDPQLDALLNDQHATLHQVARQDVAAAQLLASQLSGYATLRRFYDLRDADAAKDTAEADPGMLRPLARKREAARALMAVIESAADSIRGGLYDPEAQSVVQVDALMTLLCEALPLMNQTKQILKTPHLLTLIRAIEDLETITPGIYAQNSAVFNAAINTYLSNSNTPNIVTSQSSTPDLSKSIAGLKQSVSWNMVNSSGSIASEQNGNGSDSSAGGMGGIQVKRAWDWRVGAVYMKGKSVKPEDVMRVLRCQVAIEMGKVWV</sequence>
<dbReference type="PANTHER" id="PTHR13373:SF21">
    <property type="entry name" value="NUCLEAR PORE COMPLEX PROTEIN NUP85"/>
    <property type="match status" value="1"/>
</dbReference>
<dbReference type="RefSeq" id="XP_040884390.1">
    <property type="nucleotide sequence ID" value="XM_041019608.1"/>
</dbReference>
<keyword evidence="5 9" id="KW-0653">Protein transport</keyword>
<gene>
    <name evidence="10" type="ORF">M437DRAFT_37328</name>
</gene>
<evidence type="ECO:0000256" key="1">
    <source>
        <dbReference type="ARBA" id="ARBA00004567"/>
    </source>
</evidence>
<evidence type="ECO:0000256" key="3">
    <source>
        <dbReference type="ARBA" id="ARBA00022448"/>
    </source>
</evidence>
<evidence type="ECO:0000256" key="9">
    <source>
        <dbReference type="RuleBase" id="RU365073"/>
    </source>
</evidence>
<evidence type="ECO:0000313" key="10">
    <source>
        <dbReference type="EMBL" id="KEQ67367.1"/>
    </source>
</evidence>
<accession>A0A074WBS5</accession>
<dbReference type="GO" id="GO:0006406">
    <property type="term" value="P:mRNA export from nucleus"/>
    <property type="evidence" value="ECO:0007669"/>
    <property type="project" value="TreeGrafter"/>
</dbReference>
<dbReference type="GO" id="GO:0031965">
    <property type="term" value="C:nuclear membrane"/>
    <property type="evidence" value="ECO:0007669"/>
    <property type="project" value="UniProtKB-UniRule"/>
</dbReference>
<keyword evidence="11" id="KW-1185">Reference proteome</keyword>
<reference evidence="10 11" key="1">
    <citation type="journal article" date="2014" name="BMC Genomics">
        <title>Genome sequencing of four Aureobasidium pullulans varieties: biotechnological potential, stress tolerance, and description of new species.</title>
        <authorList>
            <person name="Gostin Ar C."/>
            <person name="Ohm R.A."/>
            <person name="Kogej T."/>
            <person name="Sonjak S."/>
            <person name="Turk M."/>
            <person name="Zajc J."/>
            <person name="Zalar P."/>
            <person name="Grube M."/>
            <person name="Sun H."/>
            <person name="Han J."/>
            <person name="Sharma A."/>
            <person name="Chiniquy J."/>
            <person name="Ngan C.Y."/>
            <person name="Lipzen A."/>
            <person name="Barry K."/>
            <person name="Grigoriev I.V."/>
            <person name="Gunde-Cimerman N."/>
        </authorList>
    </citation>
    <scope>NUCLEOTIDE SEQUENCE [LARGE SCALE GENOMIC DNA]</scope>
    <source>
        <strain evidence="10 11">CBS 110374</strain>
    </source>
</reference>
<evidence type="ECO:0000256" key="2">
    <source>
        <dbReference type="ARBA" id="ARBA00005573"/>
    </source>
</evidence>
<dbReference type="GO" id="GO:0017056">
    <property type="term" value="F:structural constituent of nuclear pore"/>
    <property type="evidence" value="ECO:0007669"/>
    <property type="project" value="TreeGrafter"/>
</dbReference>